<keyword evidence="4 5" id="KW-0949">S-adenosyl-L-methionine</keyword>
<evidence type="ECO:0000313" key="7">
    <source>
        <dbReference type="Proteomes" id="UP000251800"/>
    </source>
</evidence>
<dbReference type="GO" id="GO:0102208">
    <property type="term" value="F:2-polyprenyl-6-hydroxyphenol methylase activity"/>
    <property type="evidence" value="ECO:0007669"/>
    <property type="project" value="UniProtKB-EC"/>
</dbReference>
<dbReference type="UniPathway" id="UPA00232"/>
<comment type="function">
    <text evidence="5">O-methyltransferase that catalyzes the 2 O-methylation steps in the ubiquinone biosynthetic pathway.</text>
</comment>
<feature type="binding site" evidence="5">
    <location>
        <position position="37"/>
    </location>
    <ligand>
        <name>S-adenosyl-L-methionine</name>
        <dbReference type="ChEBI" id="CHEBI:59789"/>
    </ligand>
</feature>
<name>A0A363UMY5_9GAMM</name>
<comment type="catalytic activity">
    <reaction evidence="5">
        <text>a 3-(all-trans-polyprenyl)benzene-1,2-diol + S-adenosyl-L-methionine = a 2-methoxy-6-(all-trans-polyprenyl)phenol + S-adenosyl-L-homocysteine + H(+)</text>
        <dbReference type="Rhea" id="RHEA:31411"/>
        <dbReference type="Rhea" id="RHEA-COMP:9550"/>
        <dbReference type="Rhea" id="RHEA-COMP:9551"/>
        <dbReference type="ChEBI" id="CHEBI:15378"/>
        <dbReference type="ChEBI" id="CHEBI:57856"/>
        <dbReference type="ChEBI" id="CHEBI:59789"/>
        <dbReference type="ChEBI" id="CHEBI:62729"/>
        <dbReference type="ChEBI" id="CHEBI:62731"/>
        <dbReference type="EC" id="2.1.1.222"/>
    </reaction>
</comment>
<dbReference type="GO" id="GO:0061542">
    <property type="term" value="F:3-demethylubiquinol 3-O-methyltransferase activity"/>
    <property type="evidence" value="ECO:0007669"/>
    <property type="project" value="UniProtKB-UniRule"/>
</dbReference>
<dbReference type="EMBL" id="QEQK01000004">
    <property type="protein sequence ID" value="PWN56805.1"/>
    <property type="molecule type" value="Genomic_DNA"/>
</dbReference>
<feature type="binding site" evidence="5">
    <location>
        <position position="56"/>
    </location>
    <ligand>
        <name>S-adenosyl-L-methionine</name>
        <dbReference type="ChEBI" id="CHEBI:59789"/>
    </ligand>
</feature>
<keyword evidence="1 5" id="KW-0489">Methyltransferase</keyword>
<evidence type="ECO:0000256" key="1">
    <source>
        <dbReference type="ARBA" id="ARBA00022603"/>
    </source>
</evidence>
<evidence type="ECO:0000256" key="2">
    <source>
        <dbReference type="ARBA" id="ARBA00022679"/>
    </source>
</evidence>
<feature type="binding site" evidence="5">
    <location>
        <position position="77"/>
    </location>
    <ligand>
        <name>S-adenosyl-L-methionine</name>
        <dbReference type="ChEBI" id="CHEBI:59789"/>
    </ligand>
</feature>
<dbReference type="PANTHER" id="PTHR43464">
    <property type="entry name" value="METHYLTRANSFERASE"/>
    <property type="match status" value="1"/>
</dbReference>
<dbReference type="Pfam" id="PF13489">
    <property type="entry name" value="Methyltransf_23"/>
    <property type="match status" value="1"/>
</dbReference>
<dbReference type="InterPro" id="IPR010233">
    <property type="entry name" value="UbiG_MeTrfase"/>
</dbReference>
<dbReference type="GO" id="GO:0010420">
    <property type="term" value="F:polyprenyldihydroxybenzoate methyltransferase activity"/>
    <property type="evidence" value="ECO:0007669"/>
    <property type="project" value="InterPro"/>
</dbReference>
<evidence type="ECO:0000313" key="6">
    <source>
        <dbReference type="EMBL" id="PWN56805.1"/>
    </source>
</evidence>
<dbReference type="PANTHER" id="PTHR43464:SF19">
    <property type="entry name" value="UBIQUINONE BIOSYNTHESIS O-METHYLTRANSFERASE, MITOCHONDRIAL"/>
    <property type="match status" value="1"/>
</dbReference>
<dbReference type="RefSeq" id="WP_109719403.1">
    <property type="nucleotide sequence ID" value="NZ_QEQK01000004.1"/>
</dbReference>
<dbReference type="CDD" id="cd02440">
    <property type="entry name" value="AdoMet_MTases"/>
    <property type="match status" value="1"/>
</dbReference>
<feature type="binding site" evidence="5">
    <location>
        <position position="121"/>
    </location>
    <ligand>
        <name>S-adenosyl-L-methionine</name>
        <dbReference type="ChEBI" id="CHEBI:59789"/>
    </ligand>
</feature>
<dbReference type="HAMAP" id="MF_00472">
    <property type="entry name" value="UbiG"/>
    <property type="match status" value="1"/>
</dbReference>
<keyword evidence="7" id="KW-1185">Reference proteome</keyword>
<dbReference type="SUPFAM" id="SSF53335">
    <property type="entry name" value="S-adenosyl-L-methionine-dependent methyltransferases"/>
    <property type="match status" value="1"/>
</dbReference>
<accession>A0A363UMY5</accession>
<reference evidence="6 7" key="1">
    <citation type="submission" date="2018-05" db="EMBL/GenBank/DDBJ databases">
        <title>Abyssibacter profundi OUC007T gen. nov., sp. nov, a marine bacterium isolated from seawater of the Mariana Trench.</title>
        <authorList>
            <person name="Zhou S."/>
        </authorList>
    </citation>
    <scope>NUCLEOTIDE SEQUENCE [LARGE SCALE GENOMIC DNA]</scope>
    <source>
        <strain evidence="6 7">OUC007</strain>
    </source>
</reference>
<dbReference type="AlphaFoldDB" id="A0A363UMY5"/>
<dbReference type="Gene3D" id="3.40.50.150">
    <property type="entry name" value="Vaccinia Virus protein VP39"/>
    <property type="match status" value="1"/>
</dbReference>
<dbReference type="OrthoDB" id="9801538at2"/>
<comment type="caution">
    <text evidence="6">The sequence shown here is derived from an EMBL/GenBank/DDBJ whole genome shotgun (WGS) entry which is preliminary data.</text>
</comment>
<dbReference type="EC" id="2.1.1.64" evidence="5"/>
<gene>
    <name evidence="5" type="primary">ubiG</name>
    <name evidence="6" type="ORF">DEH80_05110</name>
</gene>
<keyword evidence="2 5" id="KW-0808">Transferase</keyword>
<keyword evidence="3 5" id="KW-0831">Ubiquinone biosynthesis</keyword>
<sequence length="234" mass="25726">MTTNADQAELDRFNALAQRWWDPQGPMAPLHAITPLRMDYVQQTRPVRGLRVADIGCGGGLMAEAMTRAGAQVTAIDLSSDLLGAARLHAEDAGLDIDYRDTSAEALAAELPGAFDLITCFEMLEHVPAPAAIVQACRQLARPDGEVLFSTINRNAKAFAFAIVGAEYVLGLVPRGTHQYEKLIRPAELAGWCRTNRLEVQQMTGLVYNPLTQVYRLHDSDVSVNYFMRTRPAE</sequence>
<dbReference type="NCBIfam" id="TIGR01983">
    <property type="entry name" value="UbiG"/>
    <property type="match status" value="1"/>
</dbReference>
<comment type="similarity">
    <text evidence="5">Belongs to the methyltransferase superfamily. UbiG/COQ3 family.</text>
</comment>
<dbReference type="GO" id="GO:0032259">
    <property type="term" value="P:methylation"/>
    <property type="evidence" value="ECO:0007669"/>
    <property type="project" value="UniProtKB-KW"/>
</dbReference>
<comment type="catalytic activity">
    <reaction evidence="5">
        <text>a 3-demethylubiquinol + S-adenosyl-L-methionine = a ubiquinol + S-adenosyl-L-homocysteine + H(+)</text>
        <dbReference type="Rhea" id="RHEA:44380"/>
        <dbReference type="Rhea" id="RHEA-COMP:9566"/>
        <dbReference type="Rhea" id="RHEA-COMP:10914"/>
        <dbReference type="ChEBI" id="CHEBI:15378"/>
        <dbReference type="ChEBI" id="CHEBI:17976"/>
        <dbReference type="ChEBI" id="CHEBI:57856"/>
        <dbReference type="ChEBI" id="CHEBI:59789"/>
        <dbReference type="ChEBI" id="CHEBI:84422"/>
        <dbReference type="EC" id="2.1.1.64"/>
    </reaction>
</comment>
<dbReference type="Proteomes" id="UP000251800">
    <property type="component" value="Unassembled WGS sequence"/>
</dbReference>
<organism evidence="6 7">
    <name type="scientific">Abyssibacter profundi</name>
    <dbReference type="NCBI Taxonomy" id="2182787"/>
    <lineage>
        <taxon>Bacteria</taxon>
        <taxon>Pseudomonadati</taxon>
        <taxon>Pseudomonadota</taxon>
        <taxon>Gammaproteobacteria</taxon>
        <taxon>Chromatiales</taxon>
        <taxon>Oceanococcaceae</taxon>
        <taxon>Abyssibacter</taxon>
    </lineage>
</organism>
<dbReference type="InterPro" id="IPR029063">
    <property type="entry name" value="SAM-dependent_MTases_sf"/>
</dbReference>
<dbReference type="EC" id="2.1.1.222" evidence="5"/>
<evidence type="ECO:0000256" key="3">
    <source>
        <dbReference type="ARBA" id="ARBA00022688"/>
    </source>
</evidence>
<protein>
    <recommendedName>
        <fullName evidence="5">Ubiquinone biosynthesis O-methyltransferase</fullName>
    </recommendedName>
    <alternativeName>
        <fullName evidence="5">2-polyprenyl-6-hydroxyphenol methylase</fullName>
        <ecNumber evidence="5">2.1.1.222</ecNumber>
    </alternativeName>
    <alternativeName>
        <fullName evidence="5">3-demethylubiquinone 3-O-methyltransferase</fullName>
        <ecNumber evidence="5">2.1.1.64</ecNumber>
    </alternativeName>
</protein>
<proteinExistence type="inferred from homology"/>
<evidence type="ECO:0000256" key="5">
    <source>
        <dbReference type="HAMAP-Rule" id="MF_00472"/>
    </source>
</evidence>
<evidence type="ECO:0000256" key="4">
    <source>
        <dbReference type="ARBA" id="ARBA00022691"/>
    </source>
</evidence>
<comment type="pathway">
    <text evidence="5">Cofactor biosynthesis; ubiquinone biosynthesis.</text>
</comment>